<gene>
    <name evidence="1" type="ORF">LACBIDRAFT_329660</name>
</gene>
<dbReference type="RefSeq" id="XP_001883719.1">
    <property type="nucleotide sequence ID" value="XM_001883684.1"/>
</dbReference>
<sequence length="185" mass="19124">MRLTLRDRFFDSEMVEFAKGCTEAPEMNVVAIVLRDTEATSLGSSVAKTDDALVVGFAKNPNVGTAATNGVNKSLAPVDVGGVEQKQGVFVGLVFVVDWRGGVEDRGDGGKSLVVGAGGVEGVKVEEEYGLAVYLDKDLLAGECGNEALVGKNATAAFLFDPGLSVGQGQFDEVEVAGGMPPVPV</sequence>
<name>B0DIR2_LACBS</name>
<reference evidence="1 2" key="1">
    <citation type="journal article" date="2008" name="Nature">
        <title>The genome of Laccaria bicolor provides insights into mycorrhizal symbiosis.</title>
        <authorList>
            <person name="Martin F."/>
            <person name="Aerts A."/>
            <person name="Ahren D."/>
            <person name="Brun A."/>
            <person name="Danchin E.G.J."/>
            <person name="Duchaussoy F."/>
            <person name="Gibon J."/>
            <person name="Kohler A."/>
            <person name="Lindquist E."/>
            <person name="Pereda V."/>
            <person name="Salamov A."/>
            <person name="Shapiro H.J."/>
            <person name="Wuyts J."/>
            <person name="Blaudez D."/>
            <person name="Buee M."/>
            <person name="Brokstein P."/>
            <person name="Canbaeck B."/>
            <person name="Cohen D."/>
            <person name="Courty P.E."/>
            <person name="Coutinho P.M."/>
            <person name="Delaruelle C."/>
            <person name="Detter J.C."/>
            <person name="Deveau A."/>
            <person name="DiFazio S."/>
            <person name="Duplessis S."/>
            <person name="Fraissinet-Tachet L."/>
            <person name="Lucic E."/>
            <person name="Frey-Klett P."/>
            <person name="Fourrey C."/>
            <person name="Feussner I."/>
            <person name="Gay G."/>
            <person name="Grimwood J."/>
            <person name="Hoegger P.J."/>
            <person name="Jain P."/>
            <person name="Kilaru S."/>
            <person name="Labbe J."/>
            <person name="Lin Y.C."/>
            <person name="Legue V."/>
            <person name="Le Tacon F."/>
            <person name="Marmeisse R."/>
            <person name="Melayah D."/>
            <person name="Montanini B."/>
            <person name="Muratet M."/>
            <person name="Nehls U."/>
            <person name="Niculita-Hirzel H."/>
            <person name="Oudot-Le Secq M.P."/>
            <person name="Peter M."/>
            <person name="Quesneville H."/>
            <person name="Rajashekar B."/>
            <person name="Reich M."/>
            <person name="Rouhier N."/>
            <person name="Schmutz J."/>
            <person name="Yin T."/>
            <person name="Chalot M."/>
            <person name="Henrissat B."/>
            <person name="Kuees U."/>
            <person name="Lucas S."/>
            <person name="Van de Peer Y."/>
            <person name="Podila G.K."/>
            <person name="Polle A."/>
            <person name="Pukkila P.J."/>
            <person name="Richardson P.M."/>
            <person name="Rouze P."/>
            <person name="Sanders I.R."/>
            <person name="Stajich J.E."/>
            <person name="Tunlid A."/>
            <person name="Tuskan G."/>
            <person name="Grigoriev I.V."/>
        </authorList>
    </citation>
    <scope>NUCLEOTIDE SEQUENCE [LARGE SCALE GENOMIC DNA]</scope>
    <source>
        <strain evidence="2">S238N-H82 / ATCC MYA-4686</strain>
    </source>
</reference>
<proteinExistence type="predicted"/>
<dbReference type="GeneID" id="6079347"/>
<organism evidence="2">
    <name type="scientific">Laccaria bicolor (strain S238N-H82 / ATCC MYA-4686)</name>
    <name type="common">Bicoloured deceiver</name>
    <name type="synonym">Laccaria laccata var. bicolor</name>
    <dbReference type="NCBI Taxonomy" id="486041"/>
    <lineage>
        <taxon>Eukaryota</taxon>
        <taxon>Fungi</taxon>
        <taxon>Dikarya</taxon>
        <taxon>Basidiomycota</taxon>
        <taxon>Agaricomycotina</taxon>
        <taxon>Agaricomycetes</taxon>
        <taxon>Agaricomycetidae</taxon>
        <taxon>Agaricales</taxon>
        <taxon>Agaricineae</taxon>
        <taxon>Hydnangiaceae</taxon>
        <taxon>Laccaria</taxon>
    </lineage>
</organism>
<dbReference type="AlphaFoldDB" id="B0DIR2"/>
<dbReference type="Proteomes" id="UP000001194">
    <property type="component" value="Unassembled WGS sequence"/>
</dbReference>
<keyword evidence="2" id="KW-1185">Reference proteome</keyword>
<evidence type="ECO:0000313" key="2">
    <source>
        <dbReference type="Proteomes" id="UP000001194"/>
    </source>
</evidence>
<dbReference type="HOGENOM" id="CLU_1461551_0_0_1"/>
<evidence type="ECO:0000313" key="1">
    <source>
        <dbReference type="EMBL" id="EDR05615.1"/>
    </source>
</evidence>
<dbReference type="EMBL" id="DS547112">
    <property type="protein sequence ID" value="EDR05615.1"/>
    <property type="molecule type" value="Genomic_DNA"/>
</dbReference>
<dbReference type="InParanoid" id="B0DIR2"/>
<accession>B0DIR2</accession>
<dbReference type="KEGG" id="lbc:LACBIDRAFT_329660"/>
<protein>
    <submittedName>
        <fullName evidence="1">Predicted protein</fullName>
    </submittedName>
</protein>